<dbReference type="InterPro" id="IPR006260">
    <property type="entry name" value="TonB/TolA_C"/>
</dbReference>
<organism evidence="7">
    <name type="scientific">candidate division WOR-3 bacterium</name>
    <dbReference type="NCBI Taxonomy" id="2052148"/>
    <lineage>
        <taxon>Bacteria</taxon>
        <taxon>Bacteria division WOR-3</taxon>
    </lineage>
</organism>
<dbReference type="AlphaFoldDB" id="A0A7C4TC90"/>
<keyword evidence="4 5" id="KW-0472">Membrane</keyword>
<evidence type="ECO:0000259" key="6">
    <source>
        <dbReference type="PROSITE" id="PS52015"/>
    </source>
</evidence>
<sequence length="305" mass="32966">MFKEMIKDKRLDLGIAISIVVHILLFLLFSRGASKSLGNYEDIKEVTFLDQSYRPEVAKVVSKGSIWGEVSETPAPATGTYGGGDIVTPAIDLNVKLDKSQAKIELDRYAPTEGVGEVIKVGSVKNGTMKSTEEILAEKPISLAKNLPRGAGGEGGMGIGQIGGIGRQATAPTIKIDKKPPPPTQTSQIGKQVETKIEEKLKVETKGTSISLAGPIANREILKKFLPQYPAWCLQRGICGVVKIRVDVNPDGSVRENIRIEVSSGYPDLDLTVVNSVKKWLFAPLPSSVVQEVQWGVITFRFVLG</sequence>
<reference evidence="7" key="1">
    <citation type="journal article" date="2020" name="mSystems">
        <title>Genome- and Community-Level Interaction Insights into Carbon Utilization and Element Cycling Functions of Hydrothermarchaeota in Hydrothermal Sediment.</title>
        <authorList>
            <person name="Zhou Z."/>
            <person name="Liu Y."/>
            <person name="Xu W."/>
            <person name="Pan J."/>
            <person name="Luo Z.H."/>
            <person name="Li M."/>
        </authorList>
    </citation>
    <scope>NUCLEOTIDE SEQUENCE [LARGE SCALE GENOMIC DNA]</scope>
    <source>
        <strain evidence="7">SpSt-774</strain>
    </source>
</reference>
<dbReference type="Pfam" id="PF03544">
    <property type="entry name" value="TonB_C"/>
    <property type="match status" value="1"/>
</dbReference>
<gene>
    <name evidence="7" type="ORF">ENV60_04555</name>
</gene>
<proteinExistence type="predicted"/>
<accession>A0A7C4TC90</accession>
<evidence type="ECO:0000256" key="5">
    <source>
        <dbReference type="SAM" id="Phobius"/>
    </source>
</evidence>
<feature type="domain" description="TonB C-terminal" evidence="6">
    <location>
        <begin position="214"/>
        <end position="305"/>
    </location>
</feature>
<keyword evidence="2 5" id="KW-0812">Transmembrane</keyword>
<dbReference type="Gene3D" id="3.30.1150.10">
    <property type="match status" value="1"/>
</dbReference>
<feature type="transmembrane region" description="Helical" evidence="5">
    <location>
        <begin position="12"/>
        <end position="29"/>
    </location>
</feature>
<evidence type="ECO:0000256" key="2">
    <source>
        <dbReference type="ARBA" id="ARBA00022692"/>
    </source>
</evidence>
<keyword evidence="3 5" id="KW-1133">Transmembrane helix</keyword>
<name>A0A7C4TC90_UNCW3</name>
<evidence type="ECO:0000256" key="3">
    <source>
        <dbReference type="ARBA" id="ARBA00022989"/>
    </source>
</evidence>
<dbReference type="NCBIfam" id="TIGR01352">
    <property type="entry name" value="tonB_Cterm"/>
    <property type="match status" value="1"/>
</dbReference>
<dbReference type="GO" id="GO:0055085">
    <property type="term" value="P:transmembrane transport"/>
    <property type="evidence" value="ECO:0007669"/>
    <property type="project" value="InterPro"/>
</dbReference>
<evidence type="ECO:0000256" key="1">
    <source>
        <dbReference type="ARBA" id="ARBA00004167"/>
    </source>
</evidence>
<comment type="subcellular location">
    <subcellularLocation>
        <location evidence="1">Membrane</location>
        <topology evidence="1">Single-pass membrane protein</topology>
    </subcellularLocation>
</comment>
<dbReference type="EMBL" id="DTGZ01000083">
    <property type="protein sequence ID" value="HGV97546.1"/>
    <property type="molecule type" value="Genomic_DNA"/>
</dbReference>
<protein>
    <submittedName>
        <fullName evidence="7">Energy transducer TonB</fullName>
    </submittedName>
</protein>
<comment type="caution">
    <text evidence="7">The sequence shown here is derived from an EMBL/GenBank/DDBJ whole genome shotgun (WGS) entry which is preliminary data.</text>
</comment>
<dbReference type="InterPro" id="IPR037682">
    <property type="entry name" value="TonB_C"/>
</dbReference>
<dbReference type="GO" id="GO:0016020">
    <property type="term" value="C:membrane"/>
    <property type="evidence" value="ECO:0007669"/>
    <property type="project" value="UniProtKB-SubCell"/>
</dbReference>
<dbReference type="SUPFAM" id="SSF74653">
    <property type="entry name" value="TolA/TonB C-terminal domain"/>
    <property type="match status" value="1"/>
</dbReference>
<dbReference type="PROSITE" id="PS52015">
    <property type="entry name" value="TONB_CTD"/>
    <property type="match status" value="1"/>
</dbReference>
<evidence type="ECO:0000256" key="4">
    <source>
        <dbReference type="ARBA" id="ARBA00023136"/>
    </source>
</evidence>
<evidence type="ECO:0000313" key="7">
    <source>
        <dbReference type="EMBL" id="HGV97546.1"/>
    </source>
</evidence>